<dbReference type="Gene3D" id="3.40.50.12090">
    <property type="match status" value="2"/>
</dbReference>
<dbReference type="InterPro" id="IPR007253">
    <property type="entry name" value="Cell_wall-bd_2"/>
</dbReference>
<dbReference type="RefSeq" id="WP_007061582.1">
    <property type="nucleotide sequence ID" value="NZ_ACVI01000043.1"/>
</dbReference>
<dbReference type="KEGG" id="cck:Ccar_07800"/>
<proteinExistence type="predicted"/>
<reference evidence="2 3" key="1">
    <citation type="submission" date="2009-06" db="EMBL/GenBank/DDBJ databases">
        <title>The draft genome of Clostridium carboxidivorans P7.</title>
        <authorList>
            <consortium name="US DOE Joint Genome Institute (JGI-PGF)"/>
            <person name="Lucas S."/>
            <person name="Copeland A."/>
            <person name="Lapidus A."/>
            <person name="Glavina del Rio T."/>
            <person name="Tice H."/>
            <person name="Bruce D."/>
            <person name="Goodwin L."/>
            <person name="Pitluck S."/>
            <person name="Larimer F."/>
            <person name="Land M.L."/>
            <person name="Hauser L."/>
            <person name="Hemme C.L."/>
        </authorList>
    </citation>
    <scope>NUCLEOTIDE SEQUENCE [LARGE SCALE GENOMIC DNA]</scope>
    <source>
        <strain evidence="2 3">P7</strain>
    </source>
</reference>
<feature type="signal peptide" evidence="1">
    <location>
        <begin position="1"/>
        <end position="24"/>
    </location>
</feature>
<keyword evidence="1" id="KW-0732">Signal</keyword>
<keyword evidence="3" id="KW-1185">Reference proteome</keyword>
<name>C6PV80_9CLOT</name>
<dbReference type="EMBL" id="ACVI01000043">
    <property type="protein sequence ID" value="EET86810.1"/>
    <property type="molecule type" value="Genomic_DNA"/>
</dbReference>
<evidence type="ECO:0000313" key="3">
    <source>
        <dbReference type="Proteomes" id="UP000004198"/>
    </source>
</evidence>
<comment type="caution">
    <text evidence="2">The sequence shown here is derived from an EMBL/GenBank/DDBJ whole genome shotgun (WGS) entry which is preliminary data.</text>
</comment>
<sequence>MKKLASILLTTTLVASVMCTPVFAKAGKTVIFNGGVTSAVNIFKPELGVYGTTQMELTNIDSQANVKMDTKELMTYLDDDGIIDKIIYTDDEDKSHSISSIVKDLNKYWDGVPVYYASSMPTITAKKPMTAFMYFWKGDDATQATFIPKYWTLNGNLSTMDTSKTYDTMPAGHWLFASGTSVKINKPGKYLFVLHDCGAVSPSPLNIICVNVGGDSSTVTTENTKIKANNVARLAGADRYKTAVAISQSGWTQSDNVILADGNNYPDALVGSSYAYLKDAPVLTTPSDKLNSDISNEITRLKAKTVYMLGNKTSISQGVEDELSKKCNVVRICGTDIFDTAVKVGEEIRKTKSFDTVAISSQGGFADALAIAPFSAKNTMPILFSGKDSLRNDTLKALKDWGIKNVVIVGGTGVISSSVEDSLKSMGITVTRLAGQDRYATALEIIKHFAPSDGYKSISISSGENYPDALAGAALAAKNNTPLVLVSKESVSDAMAQYINKNTLDKSYIFGGTGVVTDKVIGK</sequence>
<organism evidence="2 3">
    <name type="scientific">Clostridium carboxidivorans P7</name>
    <dbReference type="NCBI Taxonomy" id="536227"/>
    <lineage>
        <taxon>Bacteria</taxon>
        <taxon>Bacillati</taxon>
        <taxon>Bacillota</taxon>
        <taxon>Clostridia</taxon>
        <taxon>Eubacteriales</taxon>
        <taxon>Clostridiaceae</taxon>
        <taxon>Clostridium</taxon>
    </lineage>
</organism>
<evidence type="ECO:0000313" key="2">
    <source>
        <dbReference type="EMBL" id="EET86810.1"/>
    </source>
</evidence>
<evidence type="ECO:0000256" key="1">
    <source>
        <dbReference type="SAM" id="SignalP"/>
    </source>
</evidence>
<dbReference type="Pfam" id="PF04122">
    <property type="entry name" value="CW_binding_2"/>
    <property type="match status" value="3"/>
</dbReference>
<dbReference type="OrthoDB" id="1399160at2"/>
<dbReference type="PANTHER" id="PTHR30032">
    <property type="entry name" value="N-ACETYLMURAMOYL-L-ALANINE AMIDASE-RELATED"/>
    <property type="match status" value="1"/>
</dbReference>
<accession>C6PV80</accession>
<protein>
    <submittedName>
        <fullName evidence="2">Putative cell wall binding repeat 2-containing protein</fullName>
    </submittedName>
</protein>
<dbReference type="eggNOG" id="COG2247">
    <property type="taxonomic scope" value="Bacteria"/>
</dbReference>
<dbReference type="STRING" id="536227.Ccar_07800"/>
<dbReference type="AlphaFoldDB" id="C6PV80"/>
<dbReference type="Proteomes" id="UP000004198">
    <property type="component" value="Unassembled WGS sequence"/>
</dbReference>
<gene>
    <name evidence="2" type="ORF">CcarbDRAFT_2697</name>
</gene>
<dbReference type="InterPro" id="IPR051922">
    <property type="entry name" value="Bact_Sporulation_Assoc"/>
</dbReference>
<feature type="chain" id="PRO_5009951111" evidence="1">
    <location>
        <begin position="25"/>
        <end position="523"/>
    </location>
</feature>
<dbReference type="PANTHER" id="PTHR30032:SF8">
    <property type="entry name" value="GERMINATION-SPECIFIC N-ACETYLMURAMOYL-L-ALANINE AMIDASE"/>
    <property type="match status" value="1"/>
</dbReference>
<dbReference type="PATRIC" id="fig|536227.13.peg.1640"/>